<gene>
    <name evidence="6" type="ORF">FE257_003703</name>
</gene>
<dbReference type="InterPro" id="IPR007568">
    <property type="entry name" value="RTA1"/>
</dbReference>
<keyword evidence="7" id="KW-1185">Reference proteome</keyword>
<dbReference type="Proteomes" id="UP001194746">
    <property type="component" value="Unassembled WGS sequence"/>
</dbReference>
<feature type="transmembrane region" description="Helical" evidence="5">
    <location>
        <begin position="198"/>
        <end position="215"/>
    </location>
</feature>
<keyword evidence="4 5" id="KW-0472">Membrane</keyword>
<reference evidence="6" key="1">
    <citation type="journal article" date="2019" name="Beilstein J. Org. Chem.">
        <title>Nanangenines: drimane sesquiterpenoids as the dominant metabolite cohort of a novel Australian fungus, Aspergillus nanangensis.</title>
        <authorList>
            <person name="Lacey H.J."/>
            <person name="Gilchrist C.L.M."/>
            <person name="Crombie A."/>
            <person name="Kalaitzis J.A."/>
            <person name="Vuong D."/>
            <person name="Rutledge P.J."/>
            <person name="Turner P."/>
            <person name="Pitt J.I."/>
            <person name="Lacey E."/>
            <person name="Chooi Y.H."/>
            <person name="Piggott A.M."/>
        </authorList>
    </citation>
    <scope>NUCLEOTIDE SEQUENCE</scope>
    <source>
        <strain evidence="6">MST-FP2251</strain>
    </source>
</reference>
<dbReference type="PANTHER" id="PTHR31465:SF27">
    <property type="entry name" value="DOMAIN PROTEIN, PUTATIVE (AFU_ORTHOLOGUE AFUA_3G01030)-RELATED"/>
    <property type="match status" value="1"/>
</dbReference>
<protein>
    <recommendedName>
        <fullName evidence="8">RTA1 domain protein</fullName>
    </recommendedName>
</protein>
<feature type="transmembrane region" description="Helical" evidence="5">
    <location>
        <begin position="120"/>
        <end position="143"/>
    </location>
</feature>
<proteinExistence type="predicted"/>
<reference evidence="6" key="2">
    <citation type="submission" date="2020-02" db="EMBL/GenBank/DDBJ databases">
        <authorList>
            <person name="Gilchrist C.L.M."/>
            <person name="Chooi Y.-H."/>
        </authorList>
    </citation>
    <scope>NUCLEOTIDE SEQUENCE</scope>
    <source>
        <strain evidence="6">MST-FP2251</strain>
    </source>
</reference>
<name>A0AAD4CS24_ASPNN</name>
<evidence type="ECO:0000256" key="4">
    <source>
        <dbReference type="ARBA" id="ARBA00023136"/>
    </source>
</evidence>
<accession>A0AAD4CS24</accession>
<keyword evidence="2 5" id="KW-0812">Transmembrane</keyword>
<feature type="transmembrane region" description="Helical" evidence="5">
    <location>
        <begin position="20"/>
        <end position="39"/>
    </location>
</feature>
<organism evidence="6 7">
    <name type="scientific">Aspergillus nanangensis</name>
    <dbReference type="NCBI Taxonomy" id="2582783"/>
    <lineage>
        <taxon>Eukaryota</taxon>
        <taxon>Fungi</taxon>
        <taxon>Dikarya</taxon>
        <taxon>Ascomycota</taxon>
        <taxon>Pezizomycotina</taxon>
        <taxon>Eurotiomycetes</taxon>
        <taxon>Eurotiomycetidae</taxon>
        <taxon>Eurotiales</taxon>
        <taxon>Aspergillaceae</taxon>
        <taxon>Aspergillus</taxon>
        <taxon>Aspergillus subgen. Circumdati</taxon>
    </lineage>
</organism>
<evidence type="ECO:0000256" key="2">
    <source>
        <dbReference type="ARBA" id="ARBA00022692"/>
    </source>
</evidence>
<dbReference type="PANTHER" id="PTHR31465">
    <property type="entry name" value="PROTEIN RTA1-RELATED"/>
    <property type="match status" value="1"/>
</dbReference>
<keyword evidence="3 5" id="KW-1133">Transmembrane helix</keyword>
<comment type="caution">
    <text evidence="6">The sequence shown here is derived from an EMBL/GenBank/DDBJ whole genome shotgun (WGS) entry which is preliminary data.</text>
</comment>
<dbReference type="AlphaFoldDB" id="A0AAD4CS24"/>
<evidence type="ECO:0000256" key="1">
    <source>
        <dbReference type="ARBA" id="ARBA00004141"/>
    </source>
</evidence>
<feature type="transmembrane region" description="Helical" evidence="5">
    <location>
        <begin position="77"/>
        <end position="99"/>
    </location>
</feature>
<comment type="subcellular location">
    <subcellularLocation>
        <location evidence="1">Membrane</location>
        <topology evidence="1">Multi-pass membrane protein</topology>
    </subcellularLocation>
</comment>
<evidence type="ECO:0000256" key="3">
    <source>
        <dbReference type="ARBA" id="ARBA00022989"/>
    </source>
</evidence>
<dbReference type="GO" id="GO:0016020">
    <property type="term" value="C:membrane"/>
    <property type="evidence" value="ECO:0007669"/>
    <property type="project" value="UniProtKB-SubCell"/>
</dbReference>
<evidence type="ECO:0000313" key="7">
    <source>
        <dbReference type="Proteomes" id="UP001194746"/>
    </source>
</evidence>
<evidence type="ECO:0008006" key="8">
    <source>
        <dbReference type="Google" id="ProtNLM"/>
    </source>
</evidence>
<dbReference type="EMBL" id="VCAU01000017">
    <property type="protein sequence ID" value="KAF9891691.1"/>
    <property type="molecule type" value="Genomic_DNA"/>
</dbReference>
<feature type="transmembrane region" description="Helical" evidence="5">
    <location>
        <begin position="46"/>
        <end position="65"/>
    </location>
</feature>
<evidence type="ECO:0000256" key="5">
    <source>
        <dbReference type="SAM" id="Phobius"/>
    </source>
</evidence>
<dbReference type="Pfam" id="PF04479">
    <property type="entry name" value="RTA1"/>
    <property type="match status" value="1"/>
</dbReference>
<sequence length="277" mass="30950">MAQLKPFRGDYYLWEYVPSLAAAVIFAILFLGATAFHFWKLWKTRARFCIAFALGGLFEVIGYIARAAAHNDTSDLISFSMQNVFILLGPILFAASVYMTLGRIIRTAHGEHHSLVPVRWLTKAFVMGDVLSFLVQGSAAGLMASGSNAEMGKNIVIAGLVIQLIVFGFFIVTSAVFEVRMDRRPTGHGVVDELWRRPLHTLYVVSALIMARSVFRVIEYAMGNKGYLLSNEWTLYVFDSLLMWAVMVIWGIWHPGTLQGVGKRGCERLELRSTGSM</sequence>
<evidence type="ECO:0000313" key="6">
    <source>
        <dbReference type="EMBL" id="KAF9891691.1"/>
    </source>
</evidence>
<feature type="transmembrane region" description="Helical" evidence="5">
    <location>
        <begin position="155"/>
        <end position="177"/>
    </location>
</feature>
<feature type="transmembrane region" description="Helical" evidence="5">
    <location>
        <begin position="235"/>
        <end position="253"/>
    </location>
</feature>